<protein>
    <submittedName>
        <fullName evidence="3">Adenylate/guanylate cyclase domain-containing protein</fullName>
    </submittedName>
</protein>
<dbReference type="PROSITE" id="PS50125">
    <property type="entry name" value="GUANYLATE_CYCLASE_2"/>
    <property type="match status" value="1"/>
</dbReference>
<keyword evidence="4" id="KW-1185">Reference proteome</keyword>
<organism evidence="3 4">
    <name type="scientific">Nocardiopsis kunsanensis</name>
    <dbReference type="NCBI Taxonomy" id="141693"/>
    <lineage>
        <taxon>Bacteria</taxon>
        <taxon>Bacillati</taxon>
        <taxon>Actinomycetota</taxon>
        <taxon>Actinomycetes</taxon>
        <taxon>Streptosporangiales</taxon>
        <taxon>Nocardiopsidaceae</taxon>
        <taxon>Nocardiopsis</taxon>
    </lineage>
</organism>
<dbReference type="SUPFAM" id="SSF55073">
    <property type="entry name" value="Nucleotide cyclase"/>
    <property type="match status" value="1"/>
</dbReference>
<evidence type="ECO:0000256" key="1">
    <source>
        <dbReference type="SAM" id="MobiDB-lite"/>
    </source>
</evidence>
<evidence type="ECO:0000259" key="2">
    <source>
        <dbReference type="PROSITE" id="PS50125"/>
    </source>
</evidence>
<evidence type="ECO:0000313" key="4">
    <source>
        <dbReference type="Proteomes" id="UP000654947"/>
    </source>
</evidence>
<feature type="compositionally biased region" description="Basic and acidic residues" evidence="1">
    <location>
        <begin position="14"/>
        <end position="26"/>
    </location>
</feature>
<reference evidence="3 4" key="1">
    <citation type="journal article" date="2014" name="Int. J. Syst. Evol. Microbiol.">
        <title>Complete genome sequence of Corynebacterium casei LMG S-19264T (=DSM 44701T), isolated from a smear-ripened cheese.</title>
        <authorList>
            <consortium name="US DOE Joint Genome Institute (JGI-PGF)"/>
            <person name="Walter F."/>
            <person name="Albersmeier A."/>
            <person name="Kalinowski J."/>
            <person name="Ruckert C."/>
        </authorList>
    </citation>
    <scope>NUCLEOTIDE SEQUENCE [LARGE SCALE GENOMIC DNA]</scope>
    <source>
        <strain evidence="3 4">KCTC 19473</strain>
    </source>
</reference>
<comment type="caution">
    <text evidence="3">The sequence shown here is derived from an EMBL/GenBank/DDBJ whole genome shotgun (WGS) entry which is preliminary data.</text>
</comment>
<proteinExistence type="predicted"/>
<dbReference type="Pfam" id="PF16701">
    <property type="entry name" value="Ad_Cy_reg"/>
    <property type="match status" value="1"/>
</dbReference>
<dbReference type="CDD" id="cd07302">
    <property type="entry name" value="CHD"/>
    <property type="match status" value="1"/>
</dbReference>
<dbReference type="GO" id="GO:0004016">
    <property type="term" value="F:adenylate cyclase activity"/>
    <property type="evidence" value="ECO:0007669"/>
    <property type="project" value="UniProtKB-ARBA"/>
</dbReference>
<dbReference type="Proteomes" id="UP000654947">
    <property type="component" value="Unassembled WGS sequence"/>
</dbReference>
<dbReference type="InterPro" id="IPR001054">
    <property type="entry name" value="A/G_cyclase"/>
</dbReference>
<dbReference type="GO" id="GO:0009190">
    <property type="term" value="P:cyclic nucleotide biosynthetic process"/>
    <property type="evidence" value="ECO:0007669"/>
    <property type="project" value="InterPro"/>
</dbReference>
<dbReference type="EMBL" id="BMXL01000003">
    <property type="protein sequence ID" value="GHD18988.1"/>
    <property type="molecule type" value="Genomic_DNA"/>
</dbReference>
<dbReference type="AlphaFoldDB" id="A0A919CG18"/>
<dbReference type="SMART" id="SM00044">
    <property type="entry name" value="CYCc"/>
    <property type="match status" value="1"/>
</dbReference>
<dbReference type="Pfam" id="PF00211">
    <property type="entry name" value="Guanylate_cyc"/>
    <property type="match status" value="1"/>
</dbReference>
<dbReference type="InterPro" id="IPR032026">
    <property type="entry name" value="Ad_Cy_reg"/>
</dbReference>
<gene>
    <name evidence="3" type="ORF">GCM10007147_09740</name>
</gene>
<feature type="domain" description="Guanylate cyclase" evidence="2">
    <location>
        <begin position="185"/>
        <end position="294"/>
    </location>
</feature>
<dbReference type="InterPro" id="IPR029787">
    <property type="entry name" value="Nucleotide_cyclase"/>
</dbReference>
<feature type="region of interest" description="Disordered" evidence="1">
    <location>
        <begin position="1"/>
        <end position="26"/>
    </location>
</feature>
<dbReference type="Gene3D" id="3.30.70.1230">
    <property type="entry name" value="Nucleotide cyclase"/>
    <property type="match status" value="1"/>
</dbReference>
<sequence>MEERAPRTLAGTGSERERMPSSPDPKEIEAVLLGGEAVYTRAQAIELSGVDPELAGRIWRALGFPTQGDDEAIFAESDVEALRVTNALLQGGALDDEGVVRFARAMGQTMARLADWQTSILSTLIFKDGEDNADNPLMGQVKELLPEVERLLLHIWRRQLAASTSRTLAVMSNSNDMVPNYYPLIVGFADLVSFTTLSRELDEVELAGVVESFEAAAADIVASGGGRVVKTLGDEVLYVADSAAEAADIALRLASGVRTHVEVPDVRVGVASGPVLTLHGDVFGTTVNRSSRLTSFARPGTVLIDDTLAGDLQGVEGLQVVQVRARHAHGLGLIQPYALRRNFEPGGHTQD</sequence>
<evidence type="ECO:0000313" key="3">
    <source>
        <dbReference type="EMBL" id="GHD18988.1"/>
    </source>
</evidence>
<dbReference type="GO" id="GO:0035556">
    <property type="term" value="P:intracellular signal transduction"/>
    <property type="evidence" value="ECO:0007669"/>
    <property type="project" value="InterPro"/>
</dbReference>
<name>A0A919CG18_9ACTN</name>
<accession>A0A919CG18</accession>